<protein>
    <recommendedName>
        <fullName evidence="1">HNH domain-containing protein</fullName>
    </recommendedName>
</protein>
<dbReference type="Pfam" id="PF01844">
    <property type="entry name" value="HNH"/>
    <property type="match status" value="1"/>
</dbReference>
<keyword evidence="3" id="KW-1185">Reference proteome</keyword>
<proteinExistence type="predicted"/>
<feature type="domain" description="HNH" evidence="1">
    <location>
        <begin position="24"/>
        <end position="76"/>
    </location>
</feature>
<dbReference type="GO" id="GO:0003676">
    <property type="term" value="F:nucleic acid binding"/>
    <property type="evidence" value="ECO:0007669"/>
    <property type="project" value="InterPro"/>
</dbReference>
<dbReference type="EMBL" id="AP018165">
    <property type="protein sequence ID" value="BAX96315.1"/>
    <property type="molecule type" value="Genomic_DNA"/>
</dbReference>
<dbReference type="Proteomes" id="UP000217954">
    <property type="component" value="Chromosome"/>
</dbReference>
<dbReference type="GO" id="GO:0004519">
    <property type="term" value="F:endonuclease activity"/>
    <property type="evidence" value="ECO:0007669"/>
    <property type="project" value="InterPro"/>
</dbReference>
<accession>A0A1Z4ETP4</accession>
<evidence type="ECO:0000313" key="3">
    <source>
        <dbReference type="Proteomes" id="UP000217954"/>
    </source>
</evidence>
<gene>
    <name evidence="2" type="ORF">MSTE_00980</name>
</gene>
<dbReference type="AlphaFoldDB" id="A0A1Z4ETP4"/>
<reference evidence="3" key="1">
    <citation type="journal article" date="2017" name="Genome Announc.">
        <title>Complete Genome Sequence of Mycobacterium stephanolepidis.</title>
        <authorList>
            <person name="Fukano H."/>
            <person name="Yoshida M."/>
            <person name="Katayama Y."/>
            <person name="Omatsu T."/>
            <person name="Mizutani T."/>
            <person name="Kurata O."/>
            <person name="Wada S."/>
            <person name="Hoshino Y."/>
        </authorList>
    </citation>
    <scope>NUCLEOTIDE SEQUENCE [LARGE SCALE GENOMIC DNA]</scope>
    <source>
        <strain evidence="3">NJB0901</strain>
    </source>
</reference>
<dbReference type="KEGG" id="mste:MSTE_00980"/>
<name>A0A1Z4ETP4_9MYCO</name>
<dbReference type="RefSeq" id="WP_096499413.1">
    <property type="nucleotide sequence ID" value="NZ_AP018165.1"/>
</dbReference>
<reference evidence="2 3" key="2">
    <citation type="journal article" date="2017" name="Int. J. Syst. Evol. Microbiol.">
        <title>Mycobacterium stephanolepidis sp. nov., a rapidly growing species related to Mycobacterium chelonae, isolated from marine teleost fish, Stephanolepis cirrhifer.</title>
        <authorList>
            <person name="Fukano H."/>
            <person name="Wada S."/>
            <person name="Kurata O."/>
            <person name="Katayama K."/>
            <person name="Fujiwara N."/>
            <person name="Hoshino Y."/>
        </authorList>
    </citation>
    <scope>NUCLEOTIDE SEQUENCE [LARGE SCALE GENOMIC DNA]</scope>
    <source>
        <strain evidence="2 3">NJB0901</strain>
    </source>
</reference>
<dbReference type="Gene3D" id="1.10.30.50">
    <property type="match status" value="1"/>
</dbReference>
<sequence length="138" mass="15329">MPERVNDARIKRIRTKVRARKDHCHICGNPIDYQAHHHLPNSFQLDHLWQVALGGPEHDIANCAASHRHCNRQRSDKIDATTITAAAHYGVTISTPGTPAAADRPCGTPNAQHCDQCTGTHNPQTGVTFVTARNWWSK</sequence>
<evidence type="ECO:0000313" key="2">
    <source>
        <dbReference type="EMBL" id="BAX96315.1"/>
    </source>
</evidence>
<evidence type="ECO:0000259" key="1">
    <source>
        <dbReference type="Pfam" id="PF01844"/>
    </source>
</evidence>
<organism evidence="2 3">
    <name type="scientific">[Mycobacterium] stephanolepidis</name>
    <dbReference type="NCBI Taxonomy" id="1520670"/>
    <lineage>
        <taxon>Bacteria</taxon>
        <taxon>Bacillati</taxon>
        <taxon>Actinomycetota</taxon>
        <taxon>Actinomycetes</taxon>
        <taxon>Mycobacteriales</taxon>
        <taxon>Mycobacteriaceae</taxon>
        <taxon>Mycobacteroides</taxon>
    </lineage>
</organism>
<dbReference type="OrthoDB" id="2084290at2"/>
<dbReference type="GO" id="GO:0008270">
    <property type="term" value="F:zinc ion binding"/>
    <property type="evidence" value="ECO:0007669"/>
    <property type="project" value="InterPro"/>
</dbReference>
<dbReference type="InterPro" id="IPR002711">
    <property type="entry name" value="HNH"/>
</dbReference>